<feature type="transmembrane region" description="Helical" evidence="1">
    <location>
        <begin position="121"/>
        <end position="144"/>
    </location>
</feature>
<dbReference type="Pfam" id="PF04892">
    <property type="entry name" value="VanZ"/>
    <property type="match status" value="1"/>
</dbReference>
<evidence type="ECO:0000313" key="3">
    <source>
        <dbReference type="EMBL" id="TLS51989.1"/>
    </source>
</evidence>
<feature type="transmembrane region" description="Helical" evidence="1">
    <location>
        <begin position="74"/>
        <end position="91"/>
    </location>
</feature>
<dbReference type="Proteomes" id="UP000309676">
    <property type="component" value="Unassembled WGS sequence"/>
</dbReference>
<evidence type="ECO:0000256" key="1">
    <source>
        <dbReference type="SAM" id="Phobius"/>
    </source>
</evidence>
<name>A0A5R9GA55_9BACL</name>
<dbReference type="AlphaFoldDB" id="A0A5R9GA55"/>
<dbReference type="InterPro" id="IPR006976">
    <property type="entry name" value="VanZ-like"/>
</dbReference>
<gene>
    <name evidence="3" type="ORF">FE782_11450</name>
</gene>
<dbReference type="EMBL" id="VCIW01000006">
    <property type="protein sequence ID" value="TLS51989.1"/>
    <property type="molecule type" value="Genomic_DNA"/>
</dbReference>
<proteinExistence type="predicted"/>
<keyword evidence="1" id="KW-1133">Transmembrane helix</keyword>
<dbReference type="NCBIfam" id="NF037970">
    <property type="entry name" value="vanZ_1"/>
    <property type="match status" value="1"/>
</dbReference>
<accession>A0A5R9GA55</accession>
<feature type="transmembrane region" description="Helical" evidence="1">
    <location>
        <begin position="18"/>
        <end position="37"/>
    </location>
</feature>
<feature type="domain" description="VanZ-like" evidence="2">
    <location>
        <begin position="56"/>
        <end position="139"/>
    </location>
</feature>
<keyword evidence="1" id="KW-0812">Transmembrane</keyword>
<keyword evidence="4" id="KW-1185">Reference proteome</keyword>
<organism evidence="3 4">
    <name type="scientific">Paenibacillus antri</name>
    <dbReference type="NCBI Taxonomy" id="2582848"/>
    <lineage>
        <taxon>Bacteria</taxon>
        <taxon>Bacillati</taxon>
        <taxon>Bacillota</taxon>
        <taxon>Bacilli</taxon>
        <taxon>Bacillales</taxon>
        <taxon>Paenibacillaceae</taxon>
        <taxon>Paenibacillus</taxon>
    </lineage>
</organism>
<evidence type="ECO:0000259" key="2">
    <source>
        <dbReference type="Pfam" id="PF04892"/>
    </source>
</evidence>
<comment type="caution">
    <text evidence="3">The sequence shown here is derived from an EMBL/GenBank/DDBJ whole genome shotgun (WGS) entry which is preliminary data.</text>
</comment>
<protein>
    <submittedName>
        <fullName evidence="3">VanZ family protein</fullName>
    </submittedName>
</protein>
<keyword evidence="1" id="KW-0472">Membrane</keyword>
<sequence length="157" mass="16986">MVGDGVGEINWGDGMRGFLCFGWACLLVVCTCIWDLTELTDSSRLSPPVWATAPDWTAFFNGYSLFGEMFLRKVGHFIGFGVLQILFFYYWKRWSASVGAAVSLALLTELAQPLFSRGGRALDVVVDCAGTGAAVLVLLAVQAVRAGIANSKKRALP</sequence>
<evidence type="ECO:0000313" key="4">
    <source>
        <dbReference type="Proteomes" id="UP000309676"/>
    </source>
</evidence>
<reference evidence="3 4" key="1">
    <citation type="submission" date="2019-05" db="EMBL/GenBank/DDBJ databases">
        <authorList>
            <person name="Narsing Rao M.P."/>
            <person name="Li W.J."/>
        </authorList>
    </citation>
    <scope>NUCLEOTIDE SEQUENCE [LARGE SCALE GENOMIC DNA]</scope>
    <source>
        <strain evidence="3 4">SYSU_K30003</strain>
    </source>
</reference>